<evidence type="ECO:0000256" key="4">
    <source>
        <dbReference type="ARBA" id="ARBA00044936"/>
    </source>
</evidence>
<evidence type="ECO:0000256" key="5">
    <source>
        <dbReference type="HAMAP-Rule" id="MF_01197"/>
    </source>
</evidence>
<dbReference type="InterPro" id="IPR007561">
    <property type="entry name" value="Cell_div_SepF/SepF-rel"/>
</dbReference>
<keyword evidence="8" id="KW-1185">Reference proteome</keyword>
<comment type="subunit">
    <text evidence="5">Homodimer. Interacts with FtsZ.</text>
</comment>
<dbReference type="GO" id="GO:0000917">
    <property type="term" value="P:division septum assembly"/>
    <property type="evidence" value="ECO:0007669"/>
    <property type="project" value="UniProtKB-KW"/>
</dbReference>
<keyword evidence="1 5" id="KW-0132">Cell division</keyword>
<dbReference type="PANTHER" id="PTHR35798:SF1">
    <property type="entry name" value="CELL DIVISION PROTEIN SEPF"/>
    <property type="match status" value="1"/>
</dbReference>
<dbReference type="PANTHER" id="PTHR35798">
    <property type="entry name" value="CELL DIVISION PROTEIN SEPF"/>
    <property type="match status" value="1"/>
</dbReference>
<dbReference type="InterPro" id="IPR038594">
    <property type="entry name" value="SepF-like_sf"/>
</dbReference>
<accession>A0A0F6R0Y3</accession>
<proteinExistence type="inferred from homology"/>
<evidence type="ECO:0000313" key="7">
    <source>
        <dbReference type="EMBL" id="VEH08834.1"/>
    </source>
</evidence>
<reference evidence="7 9" key="2">
    <citation type="submission" date="2018-12" db="EMBL/GenBank/DDBJ databases">
        <authorList>
            <consortium name="Pathogen Informatics"/>
        </authorList>
    </citation>
    <scope>NUCLEOTIDE SEQUENCE [LARGE SCALE GENOMIC DNA]</scope>
    <source>
        <strain evidence="7 9">NCTC949</strain>
    </source>
</reference>
<dbReference type="Proteomes" id="UP000033457">
    <property type="component" value="Chromosome"/>
</dbReference>
<keyword evidence="5" id="KW-0963">Cytoplasm</keyword>
<dbReference type="EMBL" id="LR134377">
    <property type="protein sequence ID" value="VEH08834.1"/>
    <property type="molecule type" value="Genomic_DNA"/>
</dbReference>
<evidence type="ECO:0000256" key="2">
    <source>
        <dbReference type="ARBA" id="ARBA00023210"/>
    </source>
</evidence>
<reference evidence="6 8" key="1">
    <citation type="journal article" date="2015" name="Genome Announc.">
        <title>Complete Genome Sequence of Corynebacterium kutscheri DSM 20755, a Corynebacterial Type Strain with Remarkably Low G+C Content of Chromosomal DNA.</title>
        <authorList>
            <person name="Ruckert C."/>
            <person name="Albersmeier A."/>
            <person name="Winkler A."/>
            <person name="Tauch A."/>
        </authorList>
    </citation>
    <scope>NUCLEOTIDE SEQUENCE [LARGE SCALE GENOMIC DNA]</scope>
    <source>
        <strain evidence="6 8">DSM 20755</strain>
    </source>
</reference>
<keyword evidence="2 5" id="KW-0717">Septation</keyword>
<dbReference type="RefSeq" id="WP_052735904.1">
    <property type="nucleotide sequence ID" value="NZ_CP011312.1"/>
</dbReference>
<comment type="subcellular location">
    <subcellularLocation>
        <location evidence="5">Cytoplasm</location>
    </subcellularLocation>
    <text evidence="5">Localizes to the division site, in a FtsZ-dependent manner.</text>
</comment>
<dbReference type="Gene3D" id="3.30.110.150">
    <property type="entry name" value="SepF-like protein"/>
    <property type="match status" value="1"/>
</dbReference>
<dbReference type="HOGENOM" id="CLU_078499_0_1_11"/>
<dbReference type="Pfam" id="PF04472">
    <property type="entry name" value="SepF"/>
    <property type="match status" value="1"/>
</dbReference>
<evidence type="ECO:0000313" key="9">
    <source>
        <dbReference type="Proteomes" id="UP000271380"/>
    </source>
</evidence>
<organism evidence="6 8">
    <name type="scientific">Corynebacterium kutscheri</name>
    <dbReference type="NCBI Taxonomy" id="35755"/>
    <lineage>
        <taxon>Bacteria</taxon>
        <taxon>Bacillati</taxon>
        <taxon>Actinomycetota</taxon>
        <taxon>Actinomycetes</taxon>
        <taxon>Mycobacteriales</taxon>
        <taxon>Corynebacteriaceae</taxon>
        <taxon>Corynebacterium</taxon>
    </lineage>
</organism>
<dbReference type="EMBL" id="CP011312">
    <property type="protein sequence ID" value="AKE41555.1"/>
    <property type="molecule type" value="Genomic_DNA"/>
</dbReference>
<sequence>MSAVNSIKNFFGLGDEHVVADYIEDDEYYREEPVHSDYLSERDYGHRYESERRITARPRLETIALTHYREARRVGESFREGNIVVMDITRLERQDMTRMVDFAAGLKFALEGQLEKLAKGFFVLAPKGAVLDTEEIKARIGIA</sequence>
<comment type="similarity">
    <text evidence="5">Belongs to the SepF family.</text>
</comment>
<comment type="function">
    <text evidence="4 5">Cell division protein that is part of the divisome complex and is recruited early to the Z-ring. Probably stimulates Z-ring formation, perhaps through the cross-linking of FtsZ protofilaments. Its function overlaps with FtsA.</text>
</comment>
<dbReference type="GO" id="GO:0043093">
    <property type="term" value="P:FtsZ-dependent cytokinesis"/>
    <property type="evidence" value="ECO:0007669"/>
    <property type="project" value="UniProtKB-UniRule"/>
</dbReference>
<protein>
    <recommendedName>
        <fullName evidence="5">Cell division protein SepF</fullName>
    </recommendedName>
</protein>
<dbReference type="STRING" id="35755.UL82_06950"/>
<dbReference type="OrthoDB" id="3731101at2"/>
<gene>
    <name evidence="5 7" type="primary">sepF</name>
    <name evidence="7" type="ORF">NCTC949_01958</name>
    <name evidence="6" type="ORF">UL82_06950</name>
</gene>
<dbReference type="KEGG" id="cku:UL82_06950"/>
<dbReference type="InterPro" id="IPR023052">
    <property type="entry name" value="Cell_div_SepF"/>
</dbReference>
<evidence type="ECO:0000256" key="3">
    <source>
        <dbReference type="ARBA" id="ARBA00023306"/>
    </source>
</evidence>
<dbReference type="GO" id="GO:0005737">
    <property type="term" value="C:cytoplasm"/>
    <property type="evidence" value="ECO:0007669"/>
    <property type="project" value="UniProtKB-SubCell"/>
</dbReference>
<dbReference type="AlphaFoldDB" id="A0A0F6R0Y3"/>
<dbReference type="HAMAP" id="MF_01197">
    <property type="entry name" value="SepF"/>
    <property type="match status" value="1"/>
</dbReference>
<keyword evidence="3 5" id="KW-0131">Cell cycle</keyword>
<name>A0A0F6R0Y3_9CORY</name>
<evidence type="ECO:0000256" key="1">
    <source>
        <dbReference type="ARBA" id="ARBA00022618"/>
    </source>
</evidence>
<evidence type="ECO:0000313" key="6">
    <source>
        <dbReference type="EMBL" id="AKE41555.1"/>
    </source>
</evidence>
<evidence type="ECO:0000313" key="8">
    <source>
        <dbReference type="Proteomes" id="UP000033457"/>
    </source>
</evidence>
<dbReference type="Proteomes" id="UP000271380">
    <property type="component" value="Chromosome"/>
</dbReference>